<dbReference type="EMBL" id="DVFJ01000030">
    <property type="protein sequence ID" value="HIQ72198.1"/>
    <property type="molecule type" value="Genomic_DNA"/>
</dbReference>
<organism evidence="2 3">
    <name type="scientific">Candidatus Onthenecus intestinigallinarum</name>
    <dbReference type="NCBI Taxonomy" id="2840875"/>
    <lineage>
        <taxon>Bacteria</taxon>
        <taxon>Bacillati</taxon>
        <taxon>Bacillota</taxon>
        <taxon>Clostridia</taxon>
        <taxon>Eubacteriales</taxon>
        <taxon>Candidatus Onthenecus</taxon>
    </lineage>
</organism>
<reference evidence="2" key="1">
    <citation type="submission" date="2020-10" db="EMBL/GenBank/DDBJ databases">
        <authorList>
            <person name="Gilroy R."/>
        </authorList>
    </citation>
    <scope>NUCLEOTIDE SEQUENCE</scope>
    <source>
        <strain evidence="2">ChiSxjej2B14-6234</strain>
    </source>
</reference>
<comment type="caution">
    <text evidence="2">The sequence shown here is derived from an EMBL/GenBank/DDBJ whole genome shotgun (WGS) entry which is preliminary data.</text>
</comment>
<dbReference type="Pfam" id="PF06961">
    <property type="entry name" value="DUF1294"/>
    <property type="match status" value="1"/>
</dbReference>
<evidence type="ECO:0000256" key="1">
    <source>
        <dbReference type="SAM" id="Phobius"/>
    </source>
</evidence>
<proteinExistence type="predicted"/>
<dbReference type="InterPro" id="IPR010718">
    <property type="entry name" value="DUF1294"/>
</dbReference>
<reference evidence="2" key="2">
    <citation type="journal article" date="2021" name="PeerJ">
        <title>Extensive microbial diversity within the chicken gut microbiome revealed by metagenomics and culture.</title>
        <authorList>
            <person name="Gilroy R."/>
            <person name="Ravi A."/>
            <person name="Getino M."/>
            <person name="Pursley I."/>
            <person name="Horton D.L."/>
            <person name="Alikhan N.F."/>
            <person name="Baker D."/>
            <person name="Gharbi K."/>
            <person name="Hall N."/>
            <person name="Watson M."/>
            <person name="Adriaenssens E.M."/>
            <person name="Foster-Nyarko E."/>
            <person name="Jarju S."/>
            <person name="Secka A."/>
            <person name="Antonio M."/>
            <person name="Oren A."/>
            <person name="Chaudhuri R.R."/>
            <person name="La Ragione R."/>
            <person name="Hildebrand F."/>
            <person name="Pallen M.J."/>
        </authorList>
    </citation>
    <scope>NUCLEOTIDE SEQUENCE</scope>
    <source>
        <strain evidence="2">ChiSxjej2B14-6234</strain>
    </source>
</reference>
<dbReference type="Proteomes" id="UP000886887">
    <property type="component" value="Unassembled WGS sequence"/>
</dbReference>
<feature type="transmembrane region" description="Helical" evidence="1">
    <location>
        <begin position="6"/>
        <end position="23"/>
    </location>
</feature>
<name>A0A9D1CRI5_9FIRM</name>
<gene>
    <name evidence="2" type="ORF">IAB73_08345</name>
</gene>
<evidence type="ECO:0000313" key="2">
    <source>
        <dbReference type="EMBL" id="HIQ72198.1"/>
    </source>
</evidence>
<feature type="transmembrane region" description="Helical" evidence="1">
    <location>
        <begin position="35"/>
        <end position="56"/>
    </location>
</feature>
<keyword evidence="1" id="KW-0472">Membrane</keyword>
<dbReference type="InterPro" id="IPR012156">
    <property type="entry name" value="Cold_shock_CspA"/>
</dbReference>
<evidence type="ECO:0000313" key="3">
    <source>
        <dbReference type="Proteomes" id="UP000886887"/>
    </source>
</evidence>
<feature type="transmembrane region" description="Helical" evidence="1">
    <location>
        <begin position="68"/>
        <end position="88"/>
    </location>
</feature>
<dbReference type="PIRSF" id="PIRSF002599">
    <property type="entry name" value="Cold_shock_A"/>
    <property type="match status" value="1"/>
</dbReference>
<protein>
    <submittedName>
        <fullName evidence="2">DUF1294 domain-containing protein</fullName>
    </submittedName>
</protein>
<sequence length="89" mass="9848">MHVQVFLALTAVMSVFTFCLFGIDKRRARRGMWRVPERTLLAACALLGAAGGLAGMRAFHHKTRKPRFRYGVPALLALQVALLVALALR</sequence>
<dbReference type="GO" id="GO:0003676">
    <property type="term" value="F:nucleic acid binding"/>
    <property type="evidence" value="ECO:0007669"/>
    <property type="project" value="InterPro"/>
</dbReference>
<keyword evidence="1" id="KW-1133">Transmembrane helix</keyword>
<accession>A0A9D1CRI5</accession>
<dbReference type="AlphaFoldDB" id="A0A9D1CRI5"/>
<keyword evidence="1" id="KW-0812">Transmembrane</keyword>